<proteinExistence type="predicted"/>
<dbReference type="InterPro" id="IPR012337">
    <property type="entry name" value="RNaseH-like_sf"/>
</dbReference>
<dbReference type="EMBL" id="QGNW01000441">
    <property type="protein sequence ID" value="RVW71300.1"/>
    <property type="molecule type" value="Genomic_DNA"/>
</dbReference>
<feature type="domain" description="Integrase catalytic" evidence="1">
    <location>
        <begin position="390"/>
        <end position="464"/>
    </location>
</feature>
<accession>A0A438GGH9</accession>
<organism evidence="2 3">
    <name type="scientific">Vitis vinifera</name>
    <name type="common">Grape</name>
    <dbReference type="NCBI Taxonomy" id="29760"/>
    <lineage>
        <taxon>Eukaryota</taxon>
        <taxon>Viridiplantae</taxon>
        <taxon>Streptophyta</taxon>
        <taxon>Embryophyta</taxon>
        <taxon>Tracheophyta</taxon>
        <taxon>Spermatophyta</taxon>
        <taxon>Magnoliopsida</taxon>
        <taxon>eudicotyledons</taxon>
        <taxon>Gunneridae</taxon>
        <taxon>Pentapetalae</taxon>
        <taxon>rosids</taxon>
        <taxon>Vitales</taxon>
        <taxon>Vitaceae</taxon>
        <taxon>Viteae</taxon>
        <taxon>Vitis</taxon>
    </lineage>
</organism>
<gene>
    <name evidence="2" type="ORF">CK203_060119</name>
</gene>
<sequence length="464" mass="51923">MLEDDVRAATQQVLVTNHITKDNKEGTSKPSNQSSVCPIDDTITFSPIDPNRVLQPHEDALVLTLGMDYSPSALKNPRRLLFEFNGAMTTSQSDIVLPIQVGLVTLNMVSYLTEEGQVDSLGNQLVARQCYQVALDSEHPADDEAHPKSSNTRKQYSLLTHDELELLGSVFKQNKGIFAWTHSDMSRIHPSMASHKLNVMPFLHPIRQKNGADYSSLKKCHSEAPPILPSSSSDHTHKPATPSYPAQIGSIQMNVEMGHQVEVSRSEVGLILQSPTRELMEQAICLNFFAANNEVEYEVVLVRLDLDLVLAATKLEIRSDYQLIVKQIQREYEVPREENEKTNVLTEIATTLLIKEVVTLPIYLKAAPSITPELVSNTSQMDSGWMLNIVKYFQTGKWGMDIVRPLPIAAAQKDFLPVAIDYFNKWVEAKAYASIKDKDVSKFIRKNIICRFGVPRVIVTDNGP</sequence>
<evidence type="ECO:0000313" key="2">
    <source>
        <dbReference type="EMBL" id="RVW71300.1"/>
    </source>
</evidence>
<dbReference type="PROSITE" id="PS50994">
    <property type="entry name" value="INTEGRASE"/>
    <property type="match status" value="1"/>
</dbReference>
<dbReference type="InterPro" id="IPR001584">
    <property type="entry name" value="Integrase_cat-core"/>
</dbReference>
<comment type="caution">
    <text evidence="2">The sequence shown here is derived from an EMBL/GenBank/DDBJ whole genome shotgun (WGS) entry which is preliminary data.</text>
</comment>
<dbReference type="Proteomes" id="UP000288805">
    <property type="component" value="Unassembled WGS sequence"/>
</dbReference>
<dbReference type="InterPro" id="IPR036397">
    <property type="entry name" value="RNaseH_sf"/>
</dbReference>
<dbReference type="PANTHER" id="PTHR48475:SF2">
    <property type="entry name" value="RIBONUCLEASE H"/>
    <property type="match status" value="1"/>
</dbReference>
<reference evidence="2 3" key="1">
    <citation type="journal article" date="2018" name="PLoS Genet.">
        <title>Population sequencing reveals clonal diversity and ancestral inbreeding in the grapevine cultivar Chardonnay.</title>
        <authorList>
            <person name="Roach M.J."/>
            <person name="Johnson D.L."/>
            <person name="Bohlmann J."/>
            <person name="van Vuuren H.J."/>
            <person name="Jones S.J."/>
            <person name="Pretorius I.S."/>
            <person name="Schmidt S.A."/>
            <person name="Borneman A.R."/>
        </authorList>
    </citation>
    <scope>NUCLEOTIDE SEQUENCE [LARGE SCALE GENOMIC DNA]</scope>
    <source>
        <strain evidence="3">cv. Chardonnay</strain>
        <tissue evidence="2">Leaf</tissue>
    </source>
</reference>
<dbReference type="GO" id="GO:0015074">
    <property type="term" value="P:DNA integration"/>
    <property type="evidence" value="ECO:0007669"/>
    <property type="project" value="InterPro"/>
</dbReference>
<dbReference type="PANTHER" id="PTHR48475">
    <property type="entry name" value="RIBONUCLEASE H"/>
    <property type="match status" value="1"/>
</dbReference>
<dbReference type="Gene3D" id="3.30.420.10">
    <property type="entry name" value="Ribonuclease H-like superfamily/Ribonuclease H"/>
    <property type="match status" value="2"/>
</dbReference>
<dbReference type="AlphaFoldDB" id="A0A438GGH9"/>
<name>A0A438GGH9_VITVI</name>
<dbReference type="GO" id="GO:0003676">
    <property type="term" value="F:nucleic acid binding"/>
    <property type="evidence" value="ECO:0007669"/>
    <property type="project" value="InterPro"/>
</dbReference>
<evidence type="ECO:0000313" key="3">
    <source>
        <dbReference type="Proteomes" id="UP000288805"/>
    </source>
</evidence>
<protein>
    <recommendedName>
        <fullName evidence="1">Integrase catalytic domain-containing protein</fullName>
    </recommendedName>
</protein>
<dbReference type="SUPFAM" id="SSF53098">
    <property type="entry name" value="Ribonuclease H-like"/>
    <property type="match status" value="1"/>
</dbReference>
<evidence type="ECO:0000259" key="1">
    <source>
        <dbReference type="PROSITE" id="PS50994"/>
    </source>
</evidence>